<dbReference type="OrthoDB" id="1716611at2759"/>
<feature type="region of interest" description="Disordered" evidence="1">
    <location>
        <begin position="37"/>
        <end position="86"/>
    </location>
</feature>
<reference evidence="3" key="1">
    <citation type="journal article" date="2019" name="Database">
        <title>The radish genome database (RadishGD): an integrated information resource for radish genomics.</title>
        <authorList>
            <person name="Yu H.J."/>
            <person name="Baek S."/>
            <person name="Lee Y.J."/>
            <person name="Cho A."/>
            <person name="Mun J.H."/>
        </authorList>
    </citation>
    <scope>NUCLEOTIDE SEQUENCE [LARGE SCALE GENOMIC DNA]</scope>
    <source>
        <strain evidence="3">cv. WK10039</strain>
    </source>
</reference>
<protein>
    <submittedName>
        <fullName evidence="4">Uncharacterized protein LOC108846130</fullName>
    </submittedName>
</protein>
<feature type="compositionally biased region" description="Polar residues" evidence="1">
    <location>
        <begin position="37"/>
        <end position="58"/>
    </location>
</feature>
<feature type="compositionally biased region" description="Acidic residues" evidence="1">
    <location>
        <begin position="342"/>
        <end position="353"/>
    </location>
</feature>
<feature type="compositionally biased region" description="Basic and acidic residues" evidence="1">
    <location>
        <begin position="329"/>
        <end position="341"/>
    </location>
</feature>
<feature type="region of interest" description="Disordered" evidence="1">
    <location>
        <begin position="329"/>
        <end position="353"/>
    </location>
</feature>
<dbReference type="PANTHER" id="PTHR36793:SF2">
    <property type="entry name" value="TRANSMEMBRANE PROTEIN"/>
    <property type="match status" value="1"/>
</dbReference>
<dbReference type="Proteomes" id="UP000504610">
    <property type="component" value="Chromosome 3"/>
</dbReference>
<organism evidence="3 4">
    <name type="scientific">Raphanus sativus</name>
    <name type="common">Radish</name>
    <name type="synonym">Raphanus raphanistrum var. sativus</name>
    <dbReference type="NCBI Taxonomy" id="3726"/>
    <lineage>
        <taxon>Eukaryota</taxon>
        <taxon>Viridiplantae</taxon>
        <taxon>Streptophyta</taxon>
        <taxon>Embryophyta</taxon>
        <taxon>Tracheophyta</taxon>
        <taxon>Spermatophyta</taxon>
        <taxon>Magnoliopsida</taxon>
        <taxon>eudicotyledons</taxon>
        <taxon>Gunneridae</taxon>
        <taxon>Pentapetalae</taxon>
        <taxon>rosids</taxon>
        <taxon>malvids</taxon>
        <taxon>Brassicales</taxon>
        <taxon>Brassicaceae</taxon>
        <taxon>Brassiceae</taxon>
        <taxon>Raphanus</taxon>
    </lineage>
</organism>
<dbReference type="KEGG" id="rsz:108846130"/>
<keyword evidence="3" id="KW-1185">Reference proteome</keyword>
<sequence>MASLVLPSSKLLLHSRTQHNVQPFLLPRSSPKTPFFISSPSFRRQHSTCSSASKNPSEALTAEKTTENKKQPEKKHLSEEEEAEEEIEEDMLWIQEKALELVQFTGSVAQALPGPRVGSTKLPWMLAVPLTYAGATLVTAVVKTVNNFSSPNAQRKKLVNQNAMLCRSIDELLQREGTVSSFELKALEEKTEFNMEEILRKYIHYALNEKPFNPDLVASLIHLRRASGLNESQIPEVLNEISRGIVKDKGPVVMNKQGFTEKGFKRKLAVQTLFGKIYYLSELPDFCLKDNSLVVKEIFGVTGEEAEKLRIQALAEAGDLDSLEKMVEFEKAADSSSSDREDSNEEDDSTTIP</sequence>
<evidence type="ECO:0000313" key="4">
    <source>
        <dbReference type="RefSeq" id="XP_018474849.1"/>
    </source>
</evidence>
<dbReference type="Pfam" id="PF22915">
    <property type="entry name" value="ARMH5"/>
    <property type="match status" value="1"/>
</dbReference>
<evidence type="ECO:0000313" key="3">
    <source>
        <dbReference type="Proteomes" id="UP000504610"/>
    </source>
</evidence>
<accession>A0A6J0MRS6</accession>
<reference evidence="4" key="2">
    <citation type="submission" date="2025-08" db="UniProtKB">
        <authorList>
            <consortium name="RefSeq"/>
        </authorList>
    </citation>
    <scope>IDENTIFICATION</scope>
    <source>
        <tissue evidence="4">Leaf</tissue>
    </source>
</reference>
<evidence type="ECO:0000259" key="2">
    <source>
        <dbReference type="Pfam" id="PF22915"/>
    </source>
</evidence>
<dbReference type="GO" id="GO:0009535">
    <property type="term" value="C:chloroplast thylakoid membrane"/>
    <property type="evidence" value="ECO:0007669"/>
    <property type="project" value="TreeGrafter"/>
</dbReference>
<dbReference type="RefSeq" id="XP_018474849.1">
    <property type="nucleotide sequence ID" value="XM_018619347.2"/>
</dbReference>
<dbReference type="PANTHER" id="PTHR36793">
    <property type="entry name" value="RIBOSOMAL RNA SMALL SUBUNIT METHYLTRANSFERASE J"/>
    <property type="match status" value="1"/>
</dbReference>
<dbReference type="InterPro" id="IPR055241">
    <property type="entry name" value="Armadillo_rpt_dom"/>
</dbReference>
<feature type="domain" description="Armadillo-like repeats" evidence="2">
    <location>
        <begin position="191"/>
        <end position="282"/>
    </location>
</feature>
<feature type="compositionally biased region" description="Basic and acidic residues" evidence="1">
    <location>
        <begin position="64"/>
        <end position="78"/>
    </location>
</feature>
<dbReference type="GO" id="GO:0009941">
    <property type="term" value="C:chloroplast envelope"/>
    <property type="evidence" value="ECO:0007669"/>
    <property type="project" value="TreeGrafter"/>
</dbReference>
<dbReference type="GeneID" id="108846130"/>
<gene>
    <name evidence="4" type="primary">LOC108846130</name>
</gene>
<evidence type="ECO:0000256" key="1">
    <source>
        <dbReference type="SAM" id="MobiDB-lite"/>
    </source>
</evidence>
<dbReference type="AlphaFoldDB" id="A0A6J0MRS6"/>
<proteinExistence type="predicted"/>
<name>A0A6J0MRS6_RAPSA</name>